<dbReference type="PRINTS" id="PR00411">
    <property type="entry name" value="PNDRDTASEI"/>
</dbReference>
<proteinExistence type="predicted"/>
<evidence type="ECO:0000259" key="1">
    <source>
        <dbReference type="Pfam" id="PF01266"/>
    </source>
</evidence>
<name>A0ABN6XLF9_9MICO</name>
<feature type="domain" description="FAD dependent oxidoreductase" evidence="1">
    <location>
        <begin position="3"/>
        <end position="236"/>
    </location>
</feature>
<dbReference type="SUPFAM" id="SSF51905">
    <property type="entry name" value="FAD/NAD(P)-binding domain"/>
    <property type="match status" value="1"/>
</dbReference>
<dbReference type="InterPro" id="IPR036188">
    <property type="entry name" value="FAD/NAD-bd_sf"/>
</dbReference>
<gene>
    <name evidence="2" type="ORF">GCM10025866_17080</name>
</gene>
<protein>
    <recommendedName>
        <fullName evidence="1">FAD dependent oxidoreductase domain-containing protein</fullName>
    </recommendedName>
</protein>
<sequence>MHDLLVIGGGIAGTSAVLAAASRGVYVCWVADAVTPADQSAHWHGHLHRGRLYDPVREADLIQELGQNVPFWWSDAVRPFHTAVDTVAVGPDDRWAEDFRSRVGGCTPLTRRPSFLRPDIAALRTDEAILDGVGFLRAARSAAAAAAETLAGRCSSLSRGAGGAWDATVTTPDGRTLRARARRVILATGTAAPELLPASVRLDRELDARLSRMLVLRGPLPRAALIVPSRSAGGLFLASRDIPGADSAERAWLVSDGFSSSGTGSRGSLTDGWWACSILERLSDFVRSETLSQARVGGYRAAKSRLKSSPTRVPAEGFAVDRDRAFVSLTPSKWSSTPTSAAHAVAALIPDSVDVGRRTEAMAGLLADATVATEPVFAETWQTLTSWAPLEALRTPGLAAITEGAGLFGASTAEVQQARHPALTWGRVA</sequence>
<dbReference type="Pfam" id="PF01266">
    <property type="entry name" value="DAO"/>
    <property type="match status" value="1"/>
</dbReference>
<dbReference type="InterPro" id="IPR006076">
    <property type="entry name" value="FAD-dep_OxRdtase"/>
</dbReference>
<dbReference type="Proteomes" id="UP001321498">
    <property type="component" value="Chromosome"/>
</dbReference>
<dbReference type="EMBL" id="AP027731">
    <property type="protein sequence ID" value="BDZ45799.1"/>
    <property type="molecule type" value="Genomic_DNA"/>
</dbReference>
<dbReference type="Gene3D" id="3.50.50.60">
    <property type="entry name" value="FAD/NAD(P)-binding domain"/>
    <property type="match status" value="1"/>
</dbReference>
<evidence type="ECO:0000313" key="2">
    <source>
        <dbReference type="EMBL" id="BDZ45799.1"/>
    </source>
</evidence>
<reference evidence="3" key="1">
    <citation type="journal article" date="2019" name="Int. J. Syst. Evol. Microbiol.">
        <title>The Global Catalogue of Microorganisms (GCM) 10K type strain sequencing project: providing services to taxonomists for standard genome sequencing and annotation.</title>
        <authorList>
            <consortium name="The Broad Institute Genomics Platform"/>
            <consortium name="The Broad Institute Genome Sequencing Center for Infectious Disease"/>
            <person name="Wu L."/>
            <person name="Ma J."/>
        </authorList>
    </citation>
    <scope>NUCLEOTIDE SEQUENCE [LARGE SCALE GENOMIC DNA]</scope>
    <source>
        <strain evidence="3">NBRC 108725</strain>
    </source>
</reference>
<keyword evidence="3" id="KW-1185">Reference proteome</keyword>
<dbReference type="RefSeq" id="WP_286279018.1">
    <property type="nucleotide sequence ID" value="NZ_AP027731.1"/>
</dbReference>
<organism evidence="2 3">
    <name type="scientific">Naasia aerilata</name>
    <dbReference type="NCBI Taxonomy" id="1162966"/>
    <lineage>
        <taxon>Bacteria</taxon>
        <taxon>Bacillati</taxon>
        <taxon>Actinomycetota</taxon>
        <taxon>Actinomycetes</taxon>
        <taxon>Micrococcales</taxon>
        <taxon>Microbacteriaceae</taxon>
        <taxon>Naasia</taxon>
    </lineage>
</organism>
<accession>A0ABN6XLF9</accession>
<evidence type="ECO:0000313" key="3">
    <source>
        <dbReference type="Proteomes" id="UP001321498"/>
    </source>
</evidence>